<evidence type="ECO:0000259" key="6">
    <source>
        <dbReference type="PROSITE" id="PS00623"/>
    </source>
</evidence>
<dbReference type="PROSITE" id="PS00624">
    <property type="entry name" value="GMC_OXRED_2"/>
    <property type="match status" value="1"/>
</dbReference>
<dbReference type="InterPro" id="IPR007867">
    <property type="entry name" value="GMC_OxRtase_C"/>
</dbReference>
<evidence type="ECO:0000256" key="1">
    <source>
        <dbReference type="ARBA" id="ARBA00001974"/>
    </source>
</evidence>
<evidence type="ECO:0000256" key="3">
    <source>
        <dbReference type="ARBA" id="ARBA00022630"/>
    </source>
</evidence>
<sequence>MNSLVNSTCDGTIEALAVGPMGPSSGSLFASAVSTLLATQCAIANPYQWPNDRTEDALKVSEFDFIIVGAGSAGSVVANRLTENPDWNVLLIEAGGNPSVESELVGLFFENFHSRNDWGYRTEPEKNACLSSKNQQCYWPRGKTLGGSSSINGMFYVRGHRADFDEWESLGNKGWGYDQILPYFIKSERLTDDTMNDDEKNSYHGLNGLLKVGKHKGQSQLSDIIINAYNEVGRPINMDNTTASHVCNDTISALSEGPIGYNRCIFMSVVNALVATQCAITSPDQWPRDRTEDALKVPEFDFIIVGAGSAGSVVANRLTENPEWNVLLIEAGGNPSLESEIVGMFFENFHSRNDWKYRTEPEKHSCLACRNNQSYWPRGKGLGESSSINGMFYVRGHKADFDEWETLGSKGWGFDNVLPYFIKSEGLTDNNISREEKESYHGIQGYLNVEKFNENPFSNVIVDAYKQMGIPIIDDIYGKYNVGVLKTLATVKNGRRMSTARSFLAPIKHRKNLFVLKNTLVTKILIDDYTATGVQIDQYGTISEILAAKEVIISGGTINSPQLLMLSGIGPKSHLEKFDIPVLADLPVGQNLQDHVVSHTFIRLDKERDAEVFDEAKFGSLLAEYISTQRGPFAGGAPNDVMSFVDVFNITNIVPNIQFMNIMTPPNFHKNLDTYQMYEFNDEIINIVHNLQKNPLLTIMSVLLKPESRGEILLRSNNPKDKVRIHANYYHDNRDIVTMINAMKLAEKIAETPSLKDLNATVINLSLKGCMNYQFKSEKYYQCIAQHITTSCSHPVGTVKMGSEGDATAVVDPQLKVQGIRKLRVVDASVMPTIVRANTNAATIMIAEKASDMIKDDWR</sequence>
<organism evidence="8 9">
    <name type="scientific">Plutella xylostella</name>
    <name type="common">Diamondback moth</name>
    <name type="synonym">Plutella maculipennis</name>
    <dbReference type="NCBI Taxonomy" id="51655"/>
    <lineage>
        <taxon>Eukaryota</taxon>
        <taxon>Metazoa</taxon>
        <taxon>Ecdysozoa</taxon>
        <taxon>Arthropoda</taxon>
        <taxon>Hexapoda</taxon>
        <taxon>Insecta</taxon>
        <taxon>Pterygota</taxon>
        <taxon>Neoptera</taxon>
        <taxon>Endopterygota</taxon>
        <taxon>Lepidoptera</taxon>
        <taxon>Glossata</taxon>
        <taxon>Ditrysia</taxon>
        <taxon>Yponomeutoidea</taxon>
        <taxon>Plutellidae</taxon>
        <taxon>Plutella</taxon>
    </lineage>
</organism>
<dbReference type="InterPro" id="IPR036188">
    <property type="entry name" value="FAD/NAD-bd_sf"/>
</dbReference>
<keyword evidence="4 5" id="KW-0274">FAD</keyword>
<proteinExistence type="inferred from homology"/>
<dbReference type="Pfam" id="PF05199">
    <property type="entry name" value="GMC_oxred_C"/>
    <property type="match status" value="1"/>
</dbReference>
<evidence type="ECO:0000256" key="2">
    <source>
        <dbReference type="ARBA" id="ARBA00010790"/>
    </source>
</evidence>
<dbReference type="AlphaFoldDB" id="A0A8S4CZG5"/>
<comment type="cofactor">
    <cofactor evidence="1">
        <name>FAD</name>
        <dbReference type="ChEBI" id="CHEBI:57692"/>
    </cofactor>
</comment>
<evidence type="ECO:0000313" key="8">
    <source>
        <dbReference type="EMBL" id="CAG9090996.1"/>
    </source>
</evidence>
<evidence type="ECO:0000313" key="9">
    <source>
        <dbReference type="Proteomes" id="UP000653454"/>
    </source>
</evidence>
<name>A0A8S4CZG5_PLUXY</name>
<dbReference type="GO" id="GO:0050660">
    <property type="term" value="F:flavin adenine dinucleotide binding"/>
    <property type="evidence" value="ECO:0007669"/>
    <property type="project" value="InterPro"/>
</dbReference>
<dbReference type="InterPro" id="IPR012132">
    <property type="entry name" value="GMC_OxRdtase"/>
</dbReference>
<keyword evidence="3 5" id="KW-0285">Flavoprotein</keyword>
<accession>A0A8S4CZG5</accession>
<dbReference type="SUPFAM" id="SSF54373">
    <property type="entry name" value="FAD-linked reductases, C-terminal domain"/>
    <property type="match status" value="1"/>
</dbReference>
<reference evidence="8" key="1">
    <citation type="submission" date="2020-11" db="EMBL/GenBank/DDBJ databases">
        <authorList>
            <person name="Whiteford S."/>
        </authorList>
    </citation>
    <scope>NUCLEOTIDE SEQUENCE</scope>
</reference>
<dbReference type="Proteomes" id="UP000653454">
    <property type="component" value="Unassembled WGS sequence"/>
</dbReference>
<dbReference type="Pfam" id="PF00732">
    <property type="entry name" value="GMC_oxred_N"/>
    <property type="match status" value="2"/>
</dbReference>
<dbReference type="PROSITE" id="PS00623">
    <property type="entry name" value="GMC_OXRED_1"/>
    <property type="match status" value="1"/>
</dbReference>
<dbReference type="InterPro" id="IPR000172">
    <property type="entry name" value="GMC_OxRdtase_N"/>
</dbReference>
<keyword evidence="9" id="KW-1185">Reference proteome</keyword>
<evidence type="ECO:0000259" key="7">
    <source>
        <dbReference type="PROSITE" id="PS00624"/>
    </source>
</evidence>
<dbReference type="Gene3D" id="3.50.50.60">
    <property type="entry name" value="FAD/NAD(P)-binding domain"/>
    <property type="match status" value="2"/>
</dbReference>
<feature type="domain" description="Glucose-methanol-choline oxidoreductase N-terminal" evidence="6">
    <location>
        <begin position="142"/>
        <end position="165"/>
    </location>
</feature>
<dbReference type="GO" id="GO:0016614">
    <property type="term" value="F:oxidoreductase activity, acting on CH-OH group of donors"/>
    <property type="evidence" value="ECO:0007669"/>
    <property type="project" value="InterPro"/>
</dbReference>
<dbReference type="Gene3D" id="3.30.560.10">
    <property type="entry name" value="Glucose Oxidase, domain 3"/>
    <property type="match status" value="1"/>
</dbReference>
<dbReference type="SUPFAM" id="SSF51905">
    <property type="entry name" value="FAD/NAD(P)-binding domain"/>
    <property type="match status" value="2"/>
</dbReference>
<comment type="similarity">
    <text evidence="2 5">Belongs to the GMC oxidoreductase family.</text>
</comment>
<dbReference type="PANTHER" id="PTHR11552">
    <property type="entry name" value="GLUCOSE-METHANOL-CHOLINE GMC OXIDOREDUCTASE"/>
    <property type="match status" value="1"/>
</dbReference>
<gene>
    <name evidence="8" type="ORF">PLXY2_LOCUS735</name>
</gene>
<evidence type="ECO:0000256" key="4">
    <source>
        <dbReference type="ARBA" id="ARBA00022827"/>
    </source>
</evidence>
<feature type="domain" description="Glucose-methanol-choline oxidoreductase N-terminal" evidence="7">
    <location>
        <begin position="556"/>
        <end position="570"/>
    </location>
</feature>
<comment type="caution">
    <text evidence="8">The sequence shown here is derived from an EMBL/GenBank/DDBJ whole genome shotgun (WGS) entry which is preliminary data.</text>
</comment>
<evidence type="ECO:0000256" key="5">
    <source>
        <dbReference type="RuleBase" id="RU003968"/>
    </source>
</evidence>
<dbReference type="PANTHER" id="PTHR11552:SF147">
    <property type="entry name" value="CHOLINE DEHYDROGENASE, MITOCHONDRIAL"/>
    <property type="match status" value="1"/>
</dbReference>
<protein>
    <submittedName>
        <fullName evidence="8">(diamondback moth) hypothetical protein</fullName>
    </submittedName>
</protein>
<dbReference type="EMBL" id="CAJHNJ030000002">
    <property type="protein sequence ID" value="CAG9090996.1"/>
    <property type="molecule type" value="Genomic_DNA"/>
</dbReference>